<keyword evidence="3" id="KW-1185">Reference proteome</keyword>
<dbReference type="EMBL" id="DF820494">
    <property type="protein sequence ID" value="GAK31549.1"/>
    <property type="molecule type" value="Genomic_DNA"/>
</dbReference>
<dbReference type="OrthoDB" id="2141354at2"/>
<keyword evidence="1" id="KW-0472">Membrane</keyword>
<evidence type="ECO:0000313" key="2">
    <source>
        <dbReference type="EMBL" id="GAK31549.1"/>
    </source>
</evidence>
<dbReference type="eggNOG" id="ENOG50308GN">
    <property type="taxonomic scope" value="Bacteria"/>
</dbReference>
<reference evidence="3" key="1">
    <citation type="journal article" date="2014" name="Genome Announc.">
        <title>Draft genome sequence of Weissella oryzae SG25T, isolated from fermented rice grains.</title>
        <authorList>
            <person name="Tanizawa Y."/>
            <person name="Fujisawa T."/>
            <person name="Mochizuki T."/>
            <person name="Kaminuma E."/>
            <person name="Suzuki Y."/>
            <person name="Nakamura Y."/>
            <person name="Tohno M."/>
        </authorList>
    </citation>
    <scope>NUCLEOTIDE SEQUENCE [LARGE SCALE GENOMIC DNA]</scope>
    <source>
        <strain evidence="3">DSM 25784 / JCM 18191 / LMG 30913 / SG25</strain>
    </source>
</reference>
<dbReference type="AlphaFoldDB" id="A0A069CVN6"/>
<dbReference type="STRING" id="1329250.WOSG25_110270"/>
<keyword evidence="1" id="KW-1133">Transmembrane helix</keyword>
<evidence type="ECO:0000313" key="3">
    <source>
        <dbReference type="Proteomes" id="UP000030643"/>
    </source>
</evidence>
<evidence type="ECO:0000256" key="1">
    <source>
        <dbReference type="SAM" id="Phobius"/>
    </source>
</evidence>
<dbReference type="RefSeq" id="WP_145912366.1">
    <property type="nucleotide sequence ID" value="NZ_DF820494.1"/>
</dbReference>
<name>A0A069CVN6_WEIOS</name>
<dbReference type="Proteomes" id="UP000030643">
    <property type="component" value="Unassembled WGS sequence"/>
</dbReference>
<accession>A0A069CVN6</accession>
<gene>
    <name evidence="2" type="ORF">WOSG25_110270</name>
</gene>
<feature type="transmembrane region" description="Helical" evidence="1">
    <location>
        <begin position="60"/>
        <end position="78"/>
    </location>
</feature>
<sequence>MNDNNEPAPYTTFIPGRDFRHKMSKFLFLTGERLAIAIITFSLTFFLAKQIFPYNLGLKGLFFLISGFVVGIFCMLPAPSNPNQLMYKEITIRNFKRFARAIFIKPLDWRD</sequence>
<proteinExistence type="predicted"/>
<organism evidence="2 3">
    <name type="scientific">Weissella oryzae (strain DSM 25784 / JCM 18191 / LMG 30913 / SG25)</name>
    <dbReference type="NCBI Taxonomy" id="1329250"/>
    <lineage>
        <taxon>Bacteria</taxon>
        <taxon>Bacillati</taxon>
        <taxon>Bacillota</taxon>
        <taxon>Bacilli</taxon>
        <taxon>Lactobacillales</taxon>
        <taxon>Lactobacillaceae</taxon>
        <taxon>Weissella</taxon>
    </lineage>
</organism>
<keyword evidence="1" id="KW-0812">Transmembrane</keyword>
<protein>
    <submittedName>
        <fullName evidence="2">Uncharacterized protein</fullName>
    </submittedName>
</protein>
<feature type="transmembrane region" description="Helical" evidence="1">
    <location>
        <begin position="26"/>
        <end position="48"/>
    </location>
</feature>